<dbReference type="PRINTS" id="PR00455">
    <property type="entry name" value="HTHTETR"/>
</dbReference>
<evidence type="ECO:0000313" key="8">
    <source>
        <dbReference type="Proteomes" id="UP000588586"/>
    </source>
</evidence>
<feature type="compositionally biased region" description="Basic and acidic residues" evidence="5">
    <location>
        <begin position="1"/>
        <end position="10"/>
    </location>
</feature>
<evidence type="ECO:0000256" key="4">
    <source>
        <dbReference type="PROSITE-ProRule" id="PRU00335"/>
    </source>
</evidence>
<keyword evidence="8" id="KW-1185">Reference proteome</keyword>
<dbReference type="PANTHER" id="PTHR30055:SF160">
    <property type="entry name" value="TRANSCRIPTIONAL REGULATORY PROTEIN (PROBABLY ASNC-FAMILY)-RELATED"/>
    <property type="match status" value="1"/>
</dbReference>
<keyword evidence="1" id="KW-0805">Transcription regulation</keyword>
<dbReference type="SUPFAM" id="SSF46689">
    <property type="entry name" value="Homeodomain-like"/>
    <property type="match status" value="1"/>
</dbReference>
<evidence type="ECO:0000256" key="3">
    <source>
        <dbReference type="ARBA" id="ARBA00023163"/>
    </source>
</evidence>
<dbReference type="EMBL" id="JABEPQ010000001">
    <property type="protein sequence ID" value="NNM45858.1"/>
    <property type="molecule type" value="Genomic_DNA"/>
</dbReference>
<dbReference type="AlphaFoldDB" id="A0A849HEN6"/>
<dbReference type="PROSITE" id="PS50977">
    <property type="entry name" value="HTH_TETR_2"/>
    <property type="match status" value="1"/>
</dbReference>
<feature type="region of interest" description="Disordered" evidence="5">
    <location>
        <begin position="1"/>
        <end position="23"/>
    </location>
</feature>
<dbReference type="InterPro" id="IPR050109">
    <property type="entry name" value="HTH-type_TetR-like_transc_reg"/>
</dbReference>
<dbReference type="Proteomes" id="UP000588586">
    <property type="component" value="Unassembled WGS sequence"/>
</dbReference>
<feature type="DNA-binding region" description="H-T-H motif" evidence="4">
    <location>
        <begin position="45"/>
        <end position="64"/>
    </location>
</feature>
<dbReference type="InterPro" id="IPR036271">
    <property type="entry name" value="Tet_transcr_reg_TetR-rel_C_sf"/>
</dbReference>
<dbReference type="GO" id="GO:0045892">
    <property type="term" value="P:negative regulation of DNA-templated transcription"/>
    <property type="evidence" value="ECO:0007669"/>
    <property type="project" value="UniProtKB-ARBA"/>
</dbReference>
<keyword evidence="2 4" id="KW-0238">DNA-binding</keyword>
<dbReference type="InterPro" id="IPR001647">
    <property type="entry name" value="HTH_TetR"/>
</dbReference>
<dbReference type="SUPFAM" id="SSF48498">
    <property type="entry name" value="Tetracyclin repressor-like, C-terminal domain"/>
    <property type="match status" value="1"/>
</dbReference>
<protein>
    <submittedName>
        <fullName evidence="7">TetR/AcrR family transcriptional regulator</fullName>
    </submittedName>
</protein>
<dbReference type="FunFam" id="1.10.10.60:FF:000141">
    <property type="entry name" value="TetR family transcriptional regulator"/>
    <property type="match status" value="1"/>
</dbReference>
<sequence>MSLADQRTESGSRQPGQRMPRSARRAQLLDAAQAAFVESGYHAAAMDDIADRAGVSKPVLYQHFPGKLELYLALLDKHSEALEELVREALAETSDNKERVYATINAYFDFVARDGAAFRLIFESDLTNESLVRNRLDAVGLVCAEMVAEVIAEDTGLTDEDASLLGMSLTGMAQVAARHWLAQGSEVPKEEAARLVGALAWRGLGSFPKVGGEGTDAPAR</sequence>
<evidence type="ECO:0000256" key="2">
    <source>
        <dbReference type="ARBA" id="ARBA00023125"/>
    </source>
</evidence>
<evidence type="ECO:0000256" key="5">
    <source>
        <dbReference type="SAM" id="MobiDB-lite"/>
    </source>
</evidence>
<feature type="domain" description="HTH tetR-type" evidence="6">
    <location>
        <begin position="22"/>
        <end position="82"/>
    </location>
</feature>
<dbReference type="PANTHER" id="PTHR30055">
    <property type="entry name" value="HTH-TYPE TRANSCRIPTIONAL REGULATOR RUTR"/>
    <property type="match status" value="1"/>
</dbReference>
<dbReference type="GO" id="GO:0000976">
    <property type="term" value="F:transcription cis-regulatory region binding"/>
    <property type="evidence" value="ECO:0007669"/>
    <property type="project" value="TreeGrafter"/>
</dbReference>
<dbReference type="GO" id="GO:0003700">
    <property type="term" value="F:DNA-binding transcription factor activity"/>
    <property type="evidence" value="ECO:0007669"/>
    <property type="project" value="TreeGrafter"/>
</dbReference>
<dbReference type="RefSeq" id="WP_171242831.1">
    <property type="nucleotide sequence ID" value="NZ_JABEPQ010000001.1"/>
</dbReference>
<evidence type="ECO:0000256" key="1">
    <source>
        <dbReference type="ARBA" id="ARBA00023015"/>
    </source>
</evidence>
<comment type="caution">
    <text evidence="7">The sequence shown here is derived from an EMBL/GenBank/DDBJ whole genome shotgun (WGS) entry which is preliminary data.</text>
</comment>
<dbReference type="Gene3D" id="1.10.357.10">
    <property type="entry name" value="Tetracycline Repressor, domain 2"/>
    <property type="match status" value="1"/>
</dbReference>
<evidence type="ECO:0000313" key="7">
    <source>
        <dbReference type="EMBL" id="NNM45858.1"/>
    </source>
</evidence>
<organism evidence="7 8">
    <name type="scientific">Knoellia koreensis</name>
    <dbReference type="NCBI Taxonomy" id="2730921"/>
    <lineage>
        <taxon>Bacteria</taxon>
        <taxon>Bacillati</taxon>
        <taxon>Actinomycetota</taxon>
        <taxon>Actinomycetes</taxon>
        <taxon>Micrococcales</taxon>
        <taxon>Intrasporangiaceae</taxon>
        <taxon>Knoellia</taxon>
    </lineage>
</organism>
<dbReference type="Pfam" id="PF00440">
    <property type="entry name" value="TetR_N"/>
    <property type="match status" value="1"/>
</dbReference>
<name>A0A849HEN6_9MICO</name>
<evidence type="ECO:0000259" key="6">
    <source>
        <dbReference type="PROSITE" id="PS50977"/>
    </source>
</evidence>
<dbReference type="InterPro" id="IPR009057">
    <property type="entry name" value="Homeodomain-like_sf"/>
</dbReference>
<proteinExistence type="predicted"/>
<accession>A0A849HEN6</accession>
<keyword evidence="3" id="KW-0804">Transcription</keyword>
<gene>
    <name evidence="7" type="ORF">HJG52_07540</name>
</gene>
<reference evidence="7 8" key="1">
    <citation type="submission" date="2020-04" db="EMBL/GenBank/DDBJ databases">
        <title>Knoellia sp. isolate from air conditioner.</title>
        <authorList>
            <person name="Chea S."/>
            <person name="Kim D.-U."/>
        </authorList>
    </citation>
    <scope>NUCLEOTIDE SEQUENCE [LARGE SCALE GENOMIC DNA]</scope>
    <source>
        <strain evidence="7 8">DB2414S</strain>
    </source>
</reference>